<gene>
    <name evidence="3" type="ORF">GKZ57_07950</name>
</gene>
<feature type="compositionally biased region" description="Polar residues" evidence="1">
    <location>
        <begin position="175"/>
        <end position="188"/>
    </location>
</feature>
<feature type="region of interest" description="Disordered" evidence="1">
    <location>
        <begin position="164"/>
        <end position="188"/>
    </location>
</feature>
<evidence type="ECO:0000256" key="2">
    <source>
        <dbReference type="SAM" id="Phobius"/>
    </source>
</evidence>
<dbReference type="RefSeq" id="WP_154780240.1">
    <property type="nucleotide sequence ID" value="NZ_WMBC01000005.1"/>
</dbReference>
<dbReference type="Pfam" id="PF09581">
    <property type="entry name" value="Spore_III_AF"/>
    <property type="match status" value="1"/>
</dbReference>
<feature type="transmembrane region" description="Helical" evidence="2">
    <location>
        <begin position="37"/>
        <end position="56"/>
    </location>
</feature>
<dbReference type="EMBL" id="WMBC01000005">
    <property type="protein sequence ID" value="MTD61200.1"/>
    <property type="molecule type" value="Genomic_DNA"/>
</dbReference>
<keyword evidence="2" id="KW-0472">Membrane</keyword>
<accession>A0A844GKH6</accession>
<feature type="transmembrane region" description="Helical" evidence="2">
    <location>
        <begin position="6"/>
        <end position="25"/>
    </location>
</feature>
<reference evidence="3 4" key="1">
    <citation type="submission" date="2019-11" db="EMBL/GenBank/DDBJ databases">
        <title>Draft genome sequence of Blautia luti DSM 14534T, isolated from human stool.</title>
        <authorList>
            <person name="Ortiz R."/>
            <person name="Melis-Arcos F."/>
            <person name="Covarrubias P."/>
            <person name="Cardenas J.P."/>
            <person name="Perez-Donoso J."/>
            <person name="Almonacid D."/>
        </authorList>
    </citation>
    <scope>NUCLEOTIDE SEQUENCE [LARGE SCALE GENOMIC DNA]</scope>
    <source>
        <strain evidence="3 4">DSM 14534</strain>
    </source>
</reference>
<name>A0A844GKH6_9FIRM</name>
<dbReference type="InterPro" id="IPR014245">
    <property type="entry name" value="Spore_III_AF"/>
</dbReference>
<dbReference type="AlphaFoldDB" id="A0A844GKH6"/>
<dbReference type="Proteomes" id="UP000437824">
    <property type="component" value="Unassembled WGS sequence"/>
</dbReference>
<comment type="caution">
    <text evidence="3">The sequence shown here is derived from an EMBL/GenBank/DDBJ whole genome shotgun (WGS) entry which is preliminary data.</text>
</comment>
<evidence type="ECO:0000313" key="3">
    <source>
        <dbReference type="EMBL" id="MTD61200.1"/>
    </source>
</evidence>
<proteinExistence type="predicted"/>
<evidence type="ECO:0000313" key="4">
    <source>
        <dbReference type="Proteomes" id="UP000437824"/>
    </source>
</evidence>
<organism evidence="3 4">
    <name type="scientific">Blautia luti DSM 14534 = JCM 17040</name>
    <dbReference type="NCBI Taxonomy" id="649762"/>
    <lineage>
        <taxon>Bacteria</taxon>
        <taxon>Bacillati</taxon>
        <taxon>Bacillota</taxon>
        <taxon>Clostridia</taxon>
        <taxon>Lachnospirales</taxon>
        <taxon>Lachnospiraceae</taxon>
        <taxon>Blautia</taxon>
    </lineage>
</organism>
<sequence length="188" mass="21630">MKEELYQWIWNLAVFYILFTAILHLAPDGKYEKYVRFFMGLLLIFMMSTPVFALFGKGQELAENFQLFYEKENRQKEEQELYALQKICLQKSYLLELRKKIRESLQNTGIEVQSVEVNIKGEKIQAEITVKEEPAPEQKGRIADELREECGLEEDGYTIQTAEHETGTMDRAASVGTSSGSNSNAGIR</sequence>
<keyword evidence="2" id="KW-1133">Transmembrane helix</keyword>
<evidence type="ECO:0000256" key="1">
    <source>
        <dbReference type="SAM" id="MobiDB-lite"/>
    </source>
</evidence>
<keyword evidence="2" id="KW-0812">Transmembrane</keyword>
<protein>
    <submittedName>
        <fullName evidence="3">Stage III sporulation protein AF</fullName>
    </submittedName>
</protein>